<evidence type="ECO:0000313" key="4">
    <source>
        <dbReference type="EMBL" id="MCL2895652.1"/>
    </source>
</evidence>
<evidence type="ECO:0000256" key="1">
    <source>
        <dbReference type="ARBA" id="ARBA00005336"/>
    </source>
</evidence>
<dbReference type="InterPro" id="IPR002772">
    <property type="entry name" value="Glyco_hydro_3_C"/>
</dbReference>
<evidence type="ECO:0000259" key="3">
    <source>
        <dbReference type="SMART" id="SM01217"/>
    </source>
</evidence>
<comment type="similarity">
    <text evidence="1">Belongs to the glycosyl hydrolase 3 family.</text>
</comment>
<dbReference type="Gene3D" id="2.60.40.10">
    <property type="entry name" value="Immunoglobulins"/>
    <property type="match status" value="1"/>
</dbReference>
<dbReference type="GO" id="GO:0016787">
    <property type="term" value="F:hydrolase activity"/>
    <property type="evidence" value="ECO:0007669"/>
    <property type="project" value="UniProtKB-KW"/>
</dbReference>
<gene>
    <name evidence="4" type="ORF">MFP26_23530</name>
</gene>
<comment type="caution">
    <text evidence="4">The sequence shown here is derived from an EMBL/GenBank/DDBJ whole genome shotgun (WGS) entry which is preliminary data.</text>
</comment>
<accession>A0ABT0N1D1</accession>
<dbReference type="PANTHER" id="PTHR42715:SF3">
    <property type="entry name" value="BETA-GLUCOSIDASE B-RELATED"/>
    <property type="match status" value="1"/>
</dbReference>
<evidence type="ECO:0000313" key="5">
    <source>
        <dbReference type="Proteomes" id="UP001203069"/>
    </source>
</evidence>
<proteinExistence type="inferred from homology"/>
<dbReference type="InterPro" id="IPR013783">
    <property type="entry name" value="Ig-like_fold"/>
</dbReference>
<reference evidence="4 5" key="1">
    <citation type="submission" date="2022-02" db="EMBL/GenBank/DDBJ databases">
        <title>Description of Brenneria tiliae sp. nov. isolated from symptomatic Tilia x moltkei and Tilia x europaea trees in the UK.</title>
        <authorList>
            <person name="Kile H."/>
        </authorList>
    </citation>
    <scope>NUCLEOTIDE SEQUENCE [LARGE SCALE GENOMIC DNA]</scope>
    <source>
        <strain evidence="4 5">MC1SB4.1</strain>
    </source>
</reference>
<keyword evidence="5" id="KW-1185">Reference proteome</keyword>
<feature type="domain" description="Fibronectin type III-like" evidence="3">
    <location>
        <begin position="653"/>
        <end position="720"/>
    </location>
</feature>
<dbReference type="Pfam" id="PF01915">
    <property type="entry name" value="Glyco_hydro_3_C"/>
    <property type="match status" value="1"/>
</dbReference>
<dbReference type="Proteomes" id="UP001203069">
    <property type="component" value="Unassembled WGS sequence"/>
</dbReference>
<dbReference type="Gene3D" id="3.20.20.300">
    <property type="entry name" value="Glycoside hydrolase, family 3, N-terminal domain"/>
    <property type="match status" value="1"/>
</dbReference>
<dbReference type="SUPFAM" id="SSF51445">
    <property type="entry name" value="(Trans)glycosidases"/>
    <property type="match status" value="1"/>
</dbReference>
<dbReference type="Gene3D" id="3.40.50.1700">
    <property type="entry name" value="Glycoside hydrolase family 3 C-terminal domain"/>
    <property type="match status" value="1"/>
</dbReference>
<dbReference type="InterPro" id="IPR001764">
    <property type="entry name" value="Glyco_hydro_3_N"/>
</dbReference>
<dbReference type="PANTHER" id="PTHR42715">
    <property type="entry name" value="BETA-GLUCOSIDASE"/>
    <property type="match status" value="1"/>
</dbReference>
<name>A0ABT0N1D1_9GAMM</name>
<dbReference type="PRINTS" id="PR00133">
    <property type="entry name" value="GLHYDRLASE3"/>
</dbReference>
<dbReference type="EMBL" id="JAKPBZ010000116">
    <property type="protein sequence ID" value="MCL2895652.1"/>
    <property type="molecule type" value="Genomic_DNA"/>
</dbReference>
<dbReference type="InterPro" id="IPR036962">
    <property type="entry name" value="Glyco_hydro_3_N_sf"/>
</dbReference>
<dbReference type="InterPro" id="IPR026891">
    <property type="entry name" value="Fn3-like"/>
</dbReference>
<dbReference type="InterPro" id="IPR050288">
    <property type="entry name" value="Cellulose_deg_GH3"/>
</dbReference>
<dbReference type="InterPro" id="IPR036881">
    <property type="entry name" value="Glyco_hydro_3_C_sf"/>
</dbReference>
<protein>
    <submittedName>
        <fullName evidence="4">Glycoside hydrolase family 3 C-terminal domain-containing protein</fullName>
    </submittedName>
</protein>
<dbReference type="Pfam" id="PF00933">
    <property type="entry name" value="Glyco_hydro_3"/>
    <property type="match status" value="1"/>
</dbReference>
<dbReference type="SUPFAM" id="SSF52279">
    <property type="entry name" value="Beta-D-glucan exohydrolase, C-terminal domain"/>
    <property type="match status" value="1"/>
</dbReference>
<dbReference type="SMART" id="SM01217">
    <property type="entry name" value="Fn3_like"/>
    <property type="match status" value="1"/>
</dbReference>
<keyword evidence="2 4" id="KW-0378">Hydrolase</keyword>
<dbReference type="RefSeq" id="WP_249246537.1">
    <property type="nucleotide sequence ID" value="NZ_JAKPBZ010000116.1"/>
</dbReference>
<dbReference type="InterPro" id="IPR017853">
    <property type="entry name" value="GH"/>
</dbReference>
<dbReference type="Pfam" id="PF14310">
    <property type="entry name" value="Fn3-like"/>
    <property type="match status" value="1"/>
</dbReference>
<evidence type="ECO:0000256" key="2">
    <source>
        <dbReference type="ARBA" id="ARBA00022801"/>
    </source>
</evidence>
<sequence length="734" mass="79850">MSVESTVVSDRGTQTFELLVQKVQDGTPARKAAEWLYQQLSDEERLAVLHGDVRFWPGRGRIMRHGYNHAPFVMGSIPRLGVPGIRFIDGPRGVVVGSATAFPVSMARGATWDVALEQAVGQAIGLELRATGGNLFGGVCINLPRHPAWGRAQESYSDQSIILGEMGAALVRGVKDNAMTCVKHYALNSMENARFDVDVTCDEATMHEDYLAHFKRAIDAGADSVMCAYNAVNGHWASESVELLTDILRDTWGFDGFVLSDFIWAIRNTPRSLEAGLDLEAPFKQLRGQELPEAIGSGQTSWETVRTSALRILATQLKHYATRTKTEPSADVIAGPTHRELARYVARRAMVLLRNVARSGIPTLPLKPSSVSKIAVIGRLANIPNLGDRGSSNVTPPETITVLTGIRNAYPNAEIRYEDGASLSQAVATASEADAVILVVGYTAAEEGEWVNGRVYGRDDLMKLYPVPETEEDREVLSTMLARLAAAKGTPEIGGDRKSLRLLPADEELIHAVSAANPNTIVVVQSAGAVVISDWDEAPQAIIMMWYAGMEGGRALADLIGGNADFSGRLPYAIPRSERDLPEFDIDAKEATYDRWYGQRKFAHDGNTAAYPLGFGLSYSPSHIDSVGEFRRTDSGGSIDVTVSNKGEGRTWSNIQLYATRLDGERAGERELVGFSVVELDAGAFATTTVSLSFSPLSRWDRQQKSFYVPSGRICLEASRFWGDPHSTSVVVSL</sequence>
<organism evidence="4 5">
    <name type="scientific">Brenneria tiliae</name>
    <dbReference type="NCBI Taxonomy" id="2914984"/>
    <lineage>
        <taxon>Bacteria</taxon>
        <taxon>Pseudomonadati</taxon>
        <taxon>Pseudomonadota</taxon>
        <taxon>Gammaproteobacteria</taxon>
        <taxon>Enterobacterales</taxon>
        <taxon>Pectobacteriaceae</taxon>
        <taxon>Brenneria</taxon>
    </lineage>
</organism>